<dbReference type="AlphaFoldDB" id="A0A0F9GHQ8"/>
<accession>A0A0F9GHQ8</accession>
<sequence length="268" mass="28695">MGRMGVGKERVESLEYTPTVKDTTDLEAGTTTITVTSEASGVGNADYNAALTLLAPDDARLVVLRIAARLQVTIDSFDTATELYCRVYVDVQDADHRLFDETFGGGAGAKLAAEDTLVGTKETIFNLLRDGAEHTFYFFFWIDQATNAVISVVQLEEGVGTQSTSGGQRAVFKITHSGLAVVMLTAQRQGSGTGQMAVQNDPDYAASGIWPTGVTGSSGFIEKEPFTSANIMTTPTVITKGLTIQMWGSVATDINILYRIKAVLQHHG</sequence>
<comment type="caution">
    <text evidence="1">The sequence shown here is derived from an EMBL/GenBank/DDBJ whole genome shotgun (WGS) entry which is preliminary data.</text>
</comment>
<protein>
    <submittedName>
        <fullName evidence="1">Uncharacterized protein</fullName>
    </submittedName>
</protein>
<gene>
    <name evidence="1" type="ORF">LCGC14_2119720</name>
</gene>
<dbReference type="EMBL" id="LAZR01026371">
    <property type="protein sequence ID" value="KKL68965.1"/>
    <property type="molecule type" value="Genomic_DNA"/>
</dbReference>
<evidence type="ECO:0000313" key="1">
    <source>
        <dbReference type="EMBL" id="KKL68965.1"/>
    </source>
</evidence>
<name>A0A0F9GHQ8_9ZZZZ</name>
<organism evidence="1">
    <name type="scientific">marine sediment metagenome</name>
    <dbReference type="NCBI Taxonomy" id="412755"/>
    <lineage>
        <taxon>unclassified sequences</taxon>
        <taxon>metagenomes</taxon>
        <taxon>ecological metagenomes</taxon>
    </lineage>
</organism>
<proteinExistence type="predicted"/>
<reference evidence="1" key="1">
    <citation type="journal article" date="2015" name="Nature">
        <title>Complex archaea that bridge the gap between prokaryotes and eukaryotes.</title>
        <authorList>
            <person name="Spang A."/>
            <person name="Saw J.H."/>
            <person name="Jorgensen S.L."/>
            <person name="Zaremba-Niedzwiedzka K."/>
            <person name="Martijn J."/>
            <person name="Lind A.E."/>
            <person name="van Eijk R."/>
            <person name="Schleper C."/>
            <person name="Guy L."/>
            <person name="Ettema T.J."/>
        </authorList>
    </citation>
    <scope>NUCLEOTIDE SEQUENCE</scope>
</reference>